<dbReference type="InterPro" id="IPR013428">
    <property type="entry name" value="Membrane-bound_put_N"/>
</dbReference>
<dbReference type="EMBL" id="UINC01019709">
    <property type="protein sequence ID" value="SVA83464.1"/>
    <property type="molecule type" value="Genomic_DNA"/>
</dbReference>
<feature type="non-terminal residue" evidence="2">
    <location>
        <position position="1"/>
    </location>
</feature>
<dbReference type="InterPro" id="IPR011989">
    <property type="entry name" value="ARM-like"/>
</dbReference>
<protein>
    <recommendedName>
        <fullName evidence="1">DUF7133 domain-containing protein</fullName>
    </recommendedName>
</protein>
<dbReference type="InterPro" id="IPR011041">
    <property type="entry name" value="Quinoprot_gluc/sorb_DH_b-prop"/>
</dbReference>
<dbReference type="Gene3D" id="3.40.50.1110">
    <property type="entry name" value="SGNH hydrolase"/>
    <property type="match status" value="1"/>
</dbReference>
<dbReference type="InterPro" id="IPR036514">
    <property type="entry name" value="SGNH_hydro_sf"/>
</dbReference>
<dbReference type="InterPro" id="IPR016024">
    <property type="entry name" value="ARM-type_fold"/>
</dbReference>
<feature type="non-terminal residue" evidence="2">
    <location>
        <position position="913"/>
    </location>
</feature>
<dbReference type="AlphaFoldDB" id="A0A381Z2U9"/>
<dbReference type="NCBIfam" id="TIGR02604">
    <property type="entry name" value="Piru_Ver_Nterm"/>
    <property type="match status" value="1"/>
</dbReference>
<evidence type="ECO:0000259" key="1">
    <source>
        <dbReference type="Pfam" id="PF23500"/>
    </source>
</evidence>
<dbReference type="SUPFAM" id="SSF48371">
    <property type="entry name" value="ARM repeat"/>
    <property type="match status" value="1"/>
</dbReference>
<sequence>GRQHPYFCSLAEERGCPLVARTLRPTQARPPIAAPGQVQTGLVWRSQLWLNSLRLLFHDMKIVSFLCMLAGGLGAAAAEPPLELAGDDVVVFLGGTDMVRAQRSGHLETLLTSRFKNEPPKFRDLSWEADTVFALGTETERWRRGGYRGINALGNLEKQLDDLKATAVLVQLGKNEAFAGGRGVEAFSQATDKLFERLTKNNRRLVVLSPIPFEKATNPLLPDLTSRNDDLKLYVEALRQKAVKHESIFVDLFTNEELPLTQNGQHVAPDKQAALASRTAISMGIDRPSGFAGLEDLLTAVREKHRLWFNYWRPANWKCLFGDDNRRVFSIGSRKNVPSIRDEHEKLPELIAAAEANVVAVAKGLAKPVITSQVELPPPTPALDPQDEKKEFKPAEGFAVTLFASEKLGVANPLSMRWDAKGRMYVACTWSYPHLKPGEIPNDKIIQLVDTDGDGQADRSTVFADGLNIPTGLETADGGVYVGQATDLLFLRDLDEDGHADERRVLLSGFGTGDTHQAINSFTWSPDGELFFCQGDGIESRVETPWGVSSLYQAGVYRLRPRRLHLDGLLDDFMGPGNPWGVVFDEWGQSLVVDGAGGISYLTPASIPAKHRLRLDRIGNPGGYCGVEMINGRHLPESMQGQFVLNDFKSNTVKRFALMPDGSGFKLDWKEPVLKSSHRNFRPVDIRIGPDGAIYIADFYNSIICHQDDYFRDPTRDLHHGRIWRLSVKDSPLAPKPKIVGESIDELLEQLKSPERWTRQQVKFELGKRDTSEVGKAAVRWARRLKNDEKLYERHQFEALALCATIESVQPQLLRRVLRAKDHRARAFAARIVGRWQDRLSKPVEWLAMAANDPHPQVRLEAVLSCGQTPSPGAIKVAALAVMKHPRDKWIDYAFTQAVRHQEPVWMAALTAG</sequence>
<feature type="domain" description="DUF7133" evidence="1">
    <location>
        <begin position="613"/>
        <end position="730"/>
    </location>
</feature>
<dbReference type="Pfam" id="PF13646">
    <property type="entry name" value="HEAT_2"/>
    <property type="match status" value="1"/>
</dbReference>
<feature type="domain" description="DUF7133" evidence="1">
    <location>
        <begin position="385"/>
        <end position="593"/>
    </location>
</feature>
<evidence type="ECO:0000313" key="2">
    <source>
        <dbReference type="EMBL" id="SVA83464.1"/>
    </source>
</evidence>
<dbReference type="Gene3D" id="2.120.10.30">
    <property type="entry name" value="TolB, C-terminal domain"/>
    <property type="match status" value="1"/>
</dbReference>
<gene>
    <name evidence="2" type="ORF">METZ01_LOCUS136318</name>
</gene>
<accession>A0A381Z2U9</accession>
<dbReference type="PANTHER" id="PTHR33546">
    <property type="entry name" value="LARGE, MULTIFUNCTIONAL SECRETED PROTEIN-RELATED"/>
    <property type="match status" value="1"/>
</dbReference>
<dbReference type="Pfam" id="PF23500">
    <property type="entry name" value="DUF7133"/>
    <property type="match status" value="2"/>
</dbReference>
<proteinExistence type="predicted"/>
<dbReference type="SUPFAM" id="SSF50952">
    <property type="entry name" value="Soluble quinoprotein glucose dehydrogenase"/>
    <property type="match status" value="1"/>
</dbReference>
<dbReference type="SUPFAM" id="SSF52266">
    <property type="entry name" value="SGNH hydrolase"/>
    <property type="match status" value="1"/>
</dbReference>
<dbReference type="Gene3D" id="1.25.10.10">
    <property type="entry name" value="Leucine-rich Repeat Variant"/>
    <property type="match status" value="1"/>
</dbReference>
<organism evidence="2">
    <name type="scientific">marine metagenome</name>
    <dbReference type="NCBI Taxonomy" id="408172"/>
    <lineage>
        <taxon>unclassified sequences</taxon>
        <taxon>metagenomes</taxon>
        <taxon>ecological metagenomes</taxon>
    </lineage>
</organism>
<reference evidence="2" key="1">
    <citation type="submission" date="2018-05" db="EMBL/GenBank/DDBJ databases">
        <authorList>
            <person name="Lanie J.A."/>
            <person name="Ng W.-L."/>
            <person name="Kazmierczak K.M."/>
            <person name="Andrzejewski T.M."/>
            <person name="Davidsen T.M."/>
            <person name="Wayne K.J."/>
            <person name="Tettelin H."/>
            <person name="Glass J.I."/>
            <person name="Rusch D."/>
            <person name="Podicherti R."/>
            <person name="Tsui H.-C.T."/>
            <person name="Winkler M.E."/>
        </authorList>
    </citation>
    <scope>NUCLEOTIDE SEQUENCE</scope>
</reference>
<name>A0A381Z2U9_9ZZZZ</name>
<dbReference type="InterPro" id="IPR055557">
    <property type="entry name" value="DUF7133"/>
</dbReference>
<dbReference type="InterPro" id="IPR011042">
    <property type="entry name" value="6-blade_b-propeller_TolB-like"/>
</dbReference>
<dbReference type="PANTHER" id="PTHR33546:SF1">
    <property type="entry name" value="LARGE, MULTIFUNCTIONAL SECRETED PROTEIN"/>
    <property type="match status" value="1"/>
</dbReference>